<proteinExistence type="predicted"/>
<dbReference type="AlphaFoldDB" id="A0AAQ3NYX1"/>
<protein>
    <submittedName>
        <fullName evidence="1">Uncharacterized protein</fullName>
    </submittedName>
</protein>
<accession>A0AAQ3NYX1</accession>
<reference evidence="1 2" key="1">
    <citation type="journal article" date="2023" name="Life. Sci Alliance">
        <title>Evolutionary insights into 3D genome organization and epigenetic landscape of Vigna mungo.</title>
        <authorList>
            <person name="Junaid A."/>
            <person name="Singh B."/>
            <person name="Bhatia S."/>
        </authorList>
    </citation>
    <scope>NUCLEOTIDE SEQUENCE [LARGE SCALE GENOMIC DNA]</scope>
    <source>
        <strain evidence="1">Urdbean</strain>
    </source>
</reference>
<organism evidence="1 2">
    <name type="scientific">Vigna mungo</name>
    <name type="common">Black gram</name>
    <name type="synonym">Phaseolus mungo</name>
    <dbReference type="NCBI Taxonomy" id="3915"/>
    <lineage>
        <taxon>Eukaryota</taxon>
        <taxon>Viridiplantae</taxon>
        <taxon>Streptophyta</taxon>
        <taxon>Embryophyta</taxon>
        <taxon>Tracheophyta</taxon>
        <taxon>Spermatophyta</taxon>
        <taxon>Magnoliopsida</taxon>
        <taxon>eudicotyledons</taxon>
        <taxon>Gunneridae</taxon>
        <taxon>Pentapetalae</taxon>
        <taxon>rosids</taxon>
        <taxon>fabids</taxon>
        <taxon>Fabales</taxon>
        <taxon>Fabaceae</taxon>
        <taxon>Papilionoideae</taxon>
        <taxon>50 kb inversion clade</taxon>
        <taxon>NPAAA clade</taxon>
        <taxon>indigoferoid/millettioid clade</taxon>
        <taxon>Phaseoleae</taxon>
        <taxon>Vigna</taxon>
    </lineage>
</organism>
<dbReference type="EMBL" id="CP144698">
    <property type="protein sequence ID" value="WVZ17362.1"/>
    <property type="molecule type" value="Genomic_DNA"/>
</dbReference>
<feature type="non-terminal residue" evidence="1">
    <location>
        <position position="1"/>
    </location>
</feature>
<dbReference type="Proteomes" id="UP001374535">
    <property type="component" value="Chromosome 3"/>
</dbReference>
<keyword evidence="2" id="KW-1185">Reference proteome</keyword>
<evidence type="ECO:0000313" key="1">
    <source>
        <dbReference type="EMBL" id="WVZ17362.1"/>
    </source>
</evidence>
<sequence length="287" mass="32937">MENPSLRCFPRSSGSPRVGNVVVRMSGSSSRENKCRVVGLMQIMRSIRMMERQRYSAVWRGRGSALWFGLRGLVPVFDRVTLRPSSYVVGLLPECTVHSKALERLKLEFKKEEDENGDNSIRDIHEGKVKEEAIEAYACSLLSYLFPGFFSLIVPLGILEEGHTFTNILSLSFQGALGSFRKATGQKPLKIIFYRFSLNETMFQMVISQRWHAYDGLKETNDHQFLSADGSLLKNMVKPDDICSQVGLCSAKRIQSKEWLQICSMHGNRWNLEEEKPEMWLDFHWDE</sequence>
<name>A0AAQ3NYX1_VIGMU</name>
<evidence type="ECO:0000313" key="2">
    <source>
        <dbReference type="Proteomes" id="UP001374535"/>
    </source>
</evidence>
<gene>
    <name evidence="1" type="ORF">V8G54_010344</name>
</gene>